<keyword evidence="3" id="KW-0804">Transcription</keyword>
<dbReference type="InterPro" id="IPR036271">
    <property type="entry name" value="Tet_transcr_reg_TetR-rel_C_sf"/>
</dbReference>
<dbReference type="InterPro" id="IPR001647">
    <property type="entry name" value="HTH_TetR"/>
</dbReference>
<dbReference type="Proteomes" id="UP000295680">
    <property type="component" value="Unassembled WGS sequence"/>
</dbReference>
<dbReference type="InterPro" id="IPR050109">
    <property type="entry name" value="HTH-type_TetR-like_transc_reg"/>
</dbReference>
<dbReference type="PANTHER" id="PTHR30055:SF151">
    <property type="entry name" value="TRANSCRIPTIONAL REGULATORY PROTEIN"/>
    <property type="match status" value="1"/>
</dbReference>
<accession>A0A4R2JUP1</accession>
<reference evidence="6 7" key="1">
    <citation type="submission" date="2019-03" db="EMBL/GenBank/DDBJ databases">
        <title>Genomic Encyclopedia of Type Strains, Phase IV (KMG-IV): sequencing the most valuable type-strain genomes for metagenomic binning, comparative biology and taxonomic classification.</title>
        <authorList>
            <person name="Goeker M."/>
        </authorList>
    </citation>
    <scope>NUCLEOTIDE SEQUENCE [LARGE SCALE GENOMIC DNA]</scope>
    <source>
        <strain evidence="6 7">DSM 45934</strain>
    </source>
</reference>
<dbReference type="PANTHER" id="PTHR30055">
    <property type="entry name" value="HTH-TYPE TRANSCRIPTIONAL REGULATOR RUTR"/>
    <property type="match status" value="1"/>
</dbReference>
<dbReference type="GO" id="GO:0000976">
    <property type="term" value="F:transcription cis-regulatory region binding"/>
    <property type="evidence" value="ECO:0007669"/>
    <property type="project" value="TreeGrafter"/>
</dbReference>
<evidence type="ECO:0000313" key="6">
    <source>
        <dbReference type="EMBL" id="TCO61038.1"/>
    </source>
</evidence>
<feature type="domain" description="HTH tetR-type" evidence="5">
    <location>
        <begin position="26"/>
        <end position="86"/>
    </location>
</feature>
<dbReference type="AlphaFoldDB" id="A0A4R2JUP1"/>
<dbReference type="EMBL" id="SLWS01000003">
    <property type="protein sequence ID" value="TCO61038.1"/>
    <property type="molecule type" value="Genomic_DNA"/>
</dbReference>
<evidence type="ECO:0000313" key="7">
    <source>
        <dbReference type="Proteomes" id="UP000295680"/>
    </source>
</evidence>
<proteinExistence type="predicted"/>
<dbReference type="Pfam" id="PF02909">
    <property type="entry name" value="TetR_C_1"/>
    <property type="match status" value="1"/>
</dbReference>
<protein>
    <submittedName>
        <fullName evidence="6">TetR family transcriptional regulator</fullName>
    </submittedName>
</protein>
<keyword evidence="1" id="KW-0805">Transcription regulation</keyword>
<dbReference type="Pfam" id="PF00440">
    <property type="entry name" value="TetR_N"/>
    <property type="match status" value="1"/>
</dbReference>
<comment type="caution">
    <text evidence="6">The sequence shown here is derived from an EMBL/GenBank/DDBJ whole genome shotgun (WGS) entry which is preliminary data.</text>
</comment>
<evidence type="ECO:0000256" key="4">
    <source>
        <dbReference type="PROSITE-ProRule" id="PRU00335"/>
    </source>
</evidence>
<dbReference type="PROSITE" id="PS50977">
    <property type="entry name" value="HTH_TETR_2"/>
    <property type="match status" value="1"/>
</dbReference>
<dbReference type="SUPFAM" id="SSF48498">
    <property type="entry name" value="Tetracyclin repressor-like, C-terminal domain"/>
    <property type="match status" value="1"/>
</dbReference>
<dbReference type="GO" id="GO:0003700">
    <property type="term" value="F:DNA-binding transcription factor activity"/>
    <property type="evidence" value="ECO:0007669"/>
    <property type="project" value="TreeGrafter"/>
</dbReference>
<evidence type="ECO:0000256" key="3">
    <source>
        <dbReference type="ARBA" id="ARBA00023163"/>
    </source>
</evidence>
<dbReference type="SUPFAM" id="SSF46689">
    <property type="entry name" value="Homeodomain-like"/>
    <property type="match status" value="1"/>
</dbReference>
<organism evidence="6 7">
    <name type="scientific">Actinocrispum wychmicini</name>
    <dbReference type="NCBI Taxonomy" id="1213861"/>
    <lineage>
        <taxon>Bacteria</taxon>
        <taxon>Bacillati</taxon>
        <taxon>Actinomycetota</taxon>
        <taxon>Actinomycetes</taxon>
        <taxon>Pseudonocardiales</taxon>
        <taxon>Pseudonocardiaceae</taxon>
        <taxon>Actinocrispum</taxon>
    </lineage>
</organism>
<gene>
    <name evidence="6" type="ORF">EV192_103621</name>
</gene>
<dbReference type="InterPro" id="IPR004111">
    <property type="entry name" value="Repressor_TetR_C"/>
</dbReference>
<keyword evidence="7" id="KW-1185">Reference proteome</keyword>
<feature type="DNA-binding region" description="H-T-H motif" evidence="4">
    <location>
        <begin position="49"/>
        <end position="68"/>
    </location>
</feature>
<evidence type="ECO:0000259" key="5">
    <source>
        <dbReference type="PROSITE" id="PS50977"/>
    </source>
</evidence>
<dbReference type="Gene3D" id="1.10.10.60">
    <property type="entry name" value="Homeodomain-like"/>
    <property type="match status" value="1"/>
</dbReference>
<keyword evidence="2 4" id="KW-0238">DNA-binding</keyword>
<dbReference type="InterPro" id="IPR009057">
    <property type="entry name" value="Homeodomain-like_sf"/>
</dbReference>
<dbReference type="Gene3D" id="1.10.357.10">
    <property type="entry name" value="Tetracycline Repressor, domain 2"/>
    <property type="match status" value="1"/>
</dbReference>
<dbReference type="GO" id="GO:0045892">
    <property type="term" value="P:negative regulation of DNA-templated transcription"/>
    <property type="evidence" value="ECO:0007669"/>
    <property type="project" value="InterPro"/>
</dbReference>
<evidence type="ECO:0000256" key="1">
    <source>
        <dbReference type="ARBA" id="ARBA00023015"/>
    </source>
</evidence>
<name>A0A4R2JUP1_9PSEU</name>
<sequence length="240" mass="26199">MYRRFVDESKLVWDRPEPPQRPSPTPLSRDMIVQAAIRLADADGMEAVSLRKVAADLNAGPMRLYGYMSTKDELLDLMVDAVFGEIPLTDPGLPWRASLTSLAHGIRTAVLRHEWLADLLGGRPNLGPHTLAYVEASLAALYASFGDIDTAMHVSSTVNAYVVGAVKAEITDLHVERISGRTEQQWQTWAGPYLSRLIATGEFPTLAKVVEDATHPDADTLFDIGLGYVLDGIATRVNSG</sequence>
<evidence type="ECO:0000256" key="2">
    <source>
        <dbReference type="ARBA" id="ARBA00023125"/>
    </source>
</evidence>